<evidence type="ECO:0000313" key="3">
    <source>
        <dbReference type="Proteomes" id="UP000319342"/>
    </source>
</evidence>
<evidence type="ECO:0000313" key="2">
    <source>
        <dbReference type="EMBL" id="QDU84529.1"/>
    </source>
</evidence>
<protein>
    <submittedName>
        <fullName evidence="2">Uncharacterized protein</fullName>
    </submittedName>
</protein>
<name>A0A518CZ76_9BACT</name>
<evidence type="ECO:0000256" key="1">
    <source>
        <dbReference type="SAM" id="MobiDB-lite"/>
    </source>
</evidence>
<reference evidence="2 3" key="1">
    <citation type="submission" date="2019-02" db="EMBL/GenBank/DDBJ databases">
        <title>Deep-cultivation of Planctomycetes and their phenomic and genomic characterization uncovers novel biology.</title>
        <authorList>
            <person name="Wiegand S."/>
            <person name="Jogler M."/>
            <person name="Boedeker C."/>
            <person name="Pinto D."/>
            <person name="Vollmers J."/>
            <person name="Rivas-Marin E."/>
            <person name="Kohn T."/>
            <person name="Peeters S.H."/>
            <person name="Heuer A."/>
            <person name="Rast P."/>
            <person name="Oberbeckmann S."/>
            <person name="Bunk B."/>
            <person name="Jeske O."/>
            <person name="Meyerdierks A."/>
            <person name="Storesund J.E."/>
            <person name="Kallscheuer N."/>
            <person name="Luecker S."/>
            <person name="Lage O.M."/>
            <person name="Pohl T."/>
            <person name="Merkel B.J."/>
            <person name="Hornburger P."/>
            <person name="Mueller R.-W."/>
            <person name="Bruemmer F."/>
            <person name="Labrenz M."/>
            <person name="Spormann A.M."/>
            <person name="Op den Camp H."/>
            <person name="Overmann J."/>
            <person name="Amann R."/>
            <person name="Jetten M.S.M."/>
            <person name="Mascher T."/>
            <person name="Medema M.H."/>
            <person name="Devos D.P."/>
            <person name="Kaster A.-K."/>
            <person name="Ovreas L."/>
            <person name="Rohde M."/>
            <person name="Galperin M.Y."/>
            <person name="Jogler C."/>
        </authorList>
    </citation>
    <scope>NUCLEOTIDE SEQUENCE [LARGE SCALE GENOMIC DNA]</scope>
    <source>
        <strain evidence="2 3">Pla163</strain>
    </source>
</reference>
<proteinExistence type="predicted"/>
<dbReference type="AlphaFoldDB" id="A0A518CZ76"/>
<accession>A0A518CZ76</accession>
<gene>
    <name evidence="2" type="ORF">Pla163_16400</name>
</gene>
<sequence length="38" mass="4043">MAKSQNKAGGPTRGRRRLKMLGMGSGKNLTAKKNGKRG</sequence>
<keyword evidence="3" id="KW-1185">Reference proteome</keyword>
<dbReference type="EMBL" id="CP036290">
    <property type="protein sequence ID" value="QDU84529.1"/>
    <property type="molecule type" value="Genomic_DNA"/>
</dbReference>
<feature type="region of interest" description="Disordered" evidence="1">
    <location>
        <begin position="1"/>
        <end position="38"/>
    </location>
</feature>
<dbReference type="Proteomes" id="UP000319342">
    <property type="component" value="Chromosome"/>
</dbReference>
<organism evidence="2 3">
    <name type="scientific">Rohdeia mirabilis</name>
    <dbReference type="NCBI Taxonomy" id="2528008"/>
    <lineage>
        <taxon>Bacteria</taxon>
        <taxon>Pseudomonadati</taxon>
        <taxon>Planctomycetota</taxon>
        <taxon>Planctomycetia</taxon>
        <taxon>Planctomycetia incertae sedis</taxon>
        <taxon>Rohdeia</taxon>
    </lineage>
</organism>